<sequence>DLTAGKLLHEFKFHEGHIRSMDFHPLECLLATGSSDKTVKFWDLETFELIGSTRPEVPVVA</sequence>
<evidence type="ECO:0000313" key="4">
    <source>
        <dbReference type="EMBL" id="GFD40347.1"/>
    </source>
</evidence>
<dbReference type="Gene3D" id="2.130.10.10">
    <property type="entry name" value="YVTN repeat-like/Quinoprotein amine dehydrogenase"/>
    <property type="match status" value="1"/>
</dbReference>
<dbReference type="PROSITE" id="PS50082">
    <property type="entry name" value="WD_REPEATS_2"/>
    <property type="match status" value="1"/>
</dbReference>
<accession>A0A699VYM2</accession>
<organism evidence="4">
    <name type="scientific">Tanacetum cinerariifolium</name>
    <name type="common">Dalmatian daisy</name>
    <name type="synonym">Chrysanthemum cinerariifolium</name>
    <dbReference type="NCBI Taxonomy" id="118510"/>
    <lineage>
        <taxon>Eukaryota</taxon>
        <taxon>Viridiplantae</taxon>
        <taxon>Streptophyta</taxon>
        <taxon>Embryophyta</taxon>
        <taxon>Tracheophyta</taxon>
        <taxon>Spermatophyta</taxon>
        <taxon>Magnoliopsida</taxon>
        <taxon>eudicotyledons</taxon>
        <taxon>Gunneridae</taxon>
        <taxon>Pentapetalae</taxon>
        <taxon>asterids</taxon>
        <taxon>campanulids</taxon>
        <taxon>Asterales</taxon>
        <taxon>Asteraceae</taxon>
        <taxon>Asteroideae</taxon>
        <taxon>Anthemideae</taxon>
        <taxon>Anthemidinae</taxon>
        <taxon>Tanacetum</taxon>
    </lineage>
</organism>
<dbReference type="GO" id="GO:0007019">
    <property type="term" value="P:microtubule depolymerization"/>
    <property type="evidence" value="ECO:0007669"/>
    <property type="project" value="TreeGrafter"/>
</dbReference>
<evidence type="ECO:0000256" key="3">
    <source>
        <dbReference type="PROSITE-ProRule" id="PRU00221"/>
    </source>
</evidence>
<dbReference type="PANTHER" id="PTHR19845">
    <property type="entry name" value="KATANIN P80 SUBUNIT"/>
    <property type="match status" value="1"/>
</dbReference>
<keyword evidence="1 3" id="KW-0853">WD repeat</keyword>
<evidence type="ECO:0000256" key="1">
    <source>
        <dbReference type="ARBA" id="ARBA00022574"/>
    </source>
</evidence>
<feature type="non-terminal residue" evidence="4">
    <location>
        <position position="1"/>
    </location>
</feature>
<gene>
    <name evidence="4" type="ORF">Tci_912316</name>
</gene>
<dbReference type="InterPro" id="IPR001680">
    <property type="entry name" value="WD40_rpt"/>
</dbReference>
<dbReference type="InterPro" id="IPR019775">
    <property type="entry name" value="WD40_repeat_CS"/>
</dbReference>
<dbReference type="EMBL" id="BKCJ011532220">
    <property type="protein sequence ID" value="GFD40347.1"/>
    <property type="molecule type" value="Genomic_DNA"/>
</dbReference>
<dbReference type="AlphaFoldDB" id="A0A699VYM2"/>
<proteinExistence type="predicted"/>
<protein>
    <submittedName>
        <fullName evidence="4">Katanin p80 WD40 repeat-containing subunit B1 homolog isoform X3</fullName>
    </submittedName>
</protein>
<dbReference type="InterPro" id="IPR036322">
    <property type="entry name" value="WD40_repeat_dom_sf"/>
</dbReference>
<keyword evidence="2" id="KW-0677">Repeat</keyword>
<evidence type="ECO:0000256" key="2">
    <source>
        <dbReference type="ARBA" id="ARBA00022737"/>
    </source>
</evidence>
<comment type="caution">
    <text evidence="4">The sequence shown here is derived from an EMBL/GenBank/DDBJ whole genome shotgun (WGS) entry which is preliminary data.</text>
</comment>
<name>A0A699VYM2_TANCI</name>
<dbReference type="GO" id="GO:0008352">
    <property type="term" value="C:katanin complex"/>
    <property type="evidence" value="ECO:0007669"/>
    <property type="project" value="TreeGrafter"/>
</dbReference>
<dbReference type="SMART" id="SM00320">
    <property type="entry name" value="WD40"/>
    <property type="match status" value="1"/>
</dbReference>
<reference evidence="4" key="1">
    <citation type="journal article" date="2019" name="Sci. Rep.">
        <title>Draft genome of Tanacetum cinerariifolium, the natural source of mosquito coil.</title>
        <authorList>
            <person name="Yamashiro T."/>
            <person name="Shiraishi A."/>
            <person name="Satake H."/>
            <person name="Nakayama K."/>
        </authorList>
    </citation>
    <scope>NUCLEOTIDE SEQUENCE</scope>
</reference>
<dbReference type="InterPro" id="IPR015943">
    <property type="entry name" value="WD40/YVTN_repeat-like_dom_sf"/>
</dbReference>
<feature type="repeat" description="WD" evidence="3">
    <location>
        <begin position="11"/>
        <end position="52"/>
    </location>
</feature>
<dbReference type="SUPFAM" id="SSF50978">
    <property type="entry name" value="WD40 repeat-like"/>
    <property type="match status" value="1"/>
</dbReference>
<dbReference type="PROSITE" id="PS00678">
    <property type="entry name" value="WD_REPEATS_1"/>
    <property type="match status" value="1"/>
</dbReference>
<dbReference type="PANTHER" id="PTHR19845:SF15">
    <property type="entry name" value="KATANIN P80 WD40 REPEAT-CONTAINING SUBUNIT B1 HOMOLOG KTN80.2"/>
    <property type="match status" value="1"/>
</dbReference>
<dbReference type="PROSITE" id="PS50294">
    <property type="entry name" value="WD_REPEATS_REGION"/>
    <property type="match status" value="1"/>
</dbReference>
<dbReference type="Pfam" id="PF00400">
    <property type="entry name" value="WD40"/>
    <property type="match status" value="1"/>
</dbReference>